<gene>
    <name evidence="1" type="ORF">SD71_10700</name>
</gene>
<evidence type="ECO:0000313" key="2">
    <source>
        <dbReference type="Proteomes" id="UP000054526"/>
    </source>
</evidence>
<dbReference type="Proteomes" id="UP000054526">
    <property type="component" value="Unassembled WGS sequence"/>
</dbReference>
<proteinExistence type="predicted"/>
<protein>
    <submittedName>
        <fullName evidence="1">Uncharacterized protein</fullName>
    </submittedName>
</protein>
<accession>A0ABR5A4C9</accession>
<dbReference type="RefSeq" id="WP_041062548.1">
    <property type="nucleotide sequence ID" value="NZ_JXAL01000016.1"/>
</dbReference>
<sequence>MTPLQEAIRSRDELTDENIALRSALAYYASTSLYTPLNGYEILREGGRGARAILSQYEGETE</sequence>
<dbReference type="EMBL" id="JXAL01000016">
    <property type="protein sequence ID" value="KIL35855.1"/>
    <property type="molecule type" value="Genomic_DNA"/>
</dbReference>
<evidence type="ECO:0000313" key="1">
    <source>
        <dbReference type="EMBL" id="KIL35855.1"/>
    </source>
</evidence>
<organism evidence="1 2">
    <name type="scientific">Cohnella kolymensis</name>
    <dbReference type="NCBI Taxonomy" id="1590652"/>
    <lineage>
        <taxon>Bacteria</taxon>
        <taxon>Bacillati</taxon>
        <taxon>Bacillota</taxon>
        <taxon>Bacilli</taxon>
        <taxon>Bacillales</taxon>
        <taxon>Paenibacillaceae</taxon>
        <taxon>Cohnella</taxon>
    </lineage>
</organism>
<keyword evidence="2" id="KW-1185">Reference proteome</keyword>
<name>A0ABR5A4C9_9BACL</name>
<comment type="caution">
    <text evidence="1">The sequence shown here is derived from an EMBL/GenBank/DDBJ whole genome shotgun (WGS) entry which is preliminary data.</text>
</comment>
<reference evidence="1 2" key="1">
    <citation type="submission" date="2014-12" db="EMBL/GenBank/DDBJ databases">
        <title>Draft genome sequence of Cohnella kolymensis strain B-2846.</title>
        <authorList>
            <person name="Karlyshev A.V."/>
            <person name="Kudryashova E.B."/>
        </authorList>
    </citation>
    <scope>NUCLEOTIDE SEQUENCE [LARGE SCALE GENOMIC DNA]</scope>
    <source>
        <strain evidence="1 2">VKM B-2846</strain>
    </source>
</reference>